<feature type="compositionally biased region" description="Basic and acidic residues" evidence="1">
    <location>
        <begin position="55"/>
        <end position="69"/>
    </location>
</feature>
<evidence type="ECO:0000313" key="2">
    <source>
        <dbReference type="EMBL" id="TQM98630.1"/>
    </source>
</evidence>
<accession>A0A4Y3UPH6</accession>
<dbReference type="OrthoDB" id="7869604at2"/>
<gene>
    <name evidence="2" type="ORF">FHX68_1326</name>
</gene>
<evidence type="ECO:0000313" key="3">
    <source>
        <dbReference type="Proteomes" id="UP000319804"/>
    </source>
</evidence>
<feature type="region of interest" description="Disordered" evidence="1">
    <location>
        <begin position="48"/>
        <end position="69"/>
    </location>
</feature>
<organism evidence="2 3">
    <name type="scientific">Microbacterium lacticum</name>
    <dbReference type="NCBI Taxonomy" id="33885"/>
    <lineage>
        <taxon>Bacteria</taxon>
        <taxon>Bacillati</taxon>
        <taxon>Actinomycetota</taxon>
        <taxon>Actinomycetes</taxon>
        <taxon>Micrococcales</taxon>
        <taxon>Microbacteriaceae</taxon>
        <taxon>Microbacterium</taxon>
    </lineage>
</organism>
<reference evidence="2 3" key="1">
    <citation type="submission" date="2019-06" db="EMBL/GenBank/DDBJ databases">
        <title>Sequencing the genomes of 1000 actinobacteria strains.</title>
        <authorList>
            <person name="Klenk H.-P."/>
        </authorList>
    </citation>
    <scope>NUCLEOTIDE SEQUENCE [LARGE SCALE GENOMIC DNA]</scope>
    <source>
        <strain evidence="2 3">DSM 20427</strain>
    </source>
</reference>
<evidence type="ECO:0000256" key="1">
    <source>
        <dbReference type="SAM" id="MobiDB-lite"/>
    </source>
</evidence>
<name>A0A4Y3UPH6_9MICO</name>
<dbReference type="AlphaFoldDB" id="A0A4Y3UPH6"/>
<keyword evidence="3" id="KW-1185">Reference proteome</keyword>
<protein>
    <submittedName>
        <fullName evidence="2">Uncharacterized protein</fullName>
    </submittedName>
</protein>
<sequence>MAGVPNGFEYEVRGGAVVIRHHGRLATTLRAAAADRFLTEVERGDPQLVMARATGNDKRGNERSARRRP</sequence>
<comment type="caution">
    <text evidence="2">The sequence shown here is derived from an EMBL/GenBank/DDBJ whole genome shotgun (WGS) entry which is preliminary data.</text>
</comment>
<dbReference type="RefSeq" id="WP_141380503.1">
    <property type="nucleotide sequence ID" value="NZ_BJNA01000024.1"/>
</dbReference>
<dbReference type="Proteomes" id="UP000319804">
    <property type="component" value="Unassembled WGS sequence"/>
</dbReference>
<proteinExistence type="predicted"/>
<dbReference type="EMBL" id="VFPS01000002">
    <property type="protein sequence ID" value="TQM98630.1"/>
    <property type="molecule type" value="Genomic_DNA"/>
</dbReference>